<dbReference type="InterPro" id="IPR026954">
    <property type="entry name" value="PknH-like_Extracell"/>
</dbReference>
<keyword evidence="4" id="KW-0614">Plasmid</keyword>
<evidence type="ECO:0000256" key="2">
    <source>
        <dbReference type="SAM" id="SignalP"/>
    </source>
</evidence>
<feature type="domain" description="PknH-like extracellular" evidence="3">
    <location>
        <begin position="59"/>
        <end position="238"/>
    </location>
</feature>
<dbReference type="Pfam" id="PF14032">
    <property type="entry name" value="PknH_C"/>
    <property type="match status" value="1"/>
</dbReference>
<feature type="chain" id="PRO_5044221750" evidence="2">
    <location>
        <begin position="30"/>
        <end position="241"/>
    </location>
</feature>
<proteinExistence type="predicted"/>
<keyword evidence="2" id="KW-0732">Signal</keyword>
<dbReference type="InterPro" id="IPR038232">
    <property type="entry name" value="PknH-like_Extracell_sf"/>
</dbReference>
<organism evidence="5 6">
    <name type="scientific">Mycobacterium branderi</name>
    <dbReference type="NCBI Taxonomy" id="43348"/>
    <lineage>
        <taxon>Bacteria</taxon>
        <taxon>Bacillati</taxon>
        <taxon>Actinomycetota</taxon>
        <taxon>Actinomycetes</taxon>
        <taxon>Mycobacteriales</taxon>
        <taxon>Mycobacteriaceae</taxon>
        <taxon>Mycobacterium</taxon>
    </lineage>
</organism>
<dbReference type="EMBL" id="MVHM01000012">
    <property type="protein sequence ID" value="ORA35474.1"/>
    <property type="molecule type" value="Genomic_DNA"/>
</dbReference>
<feature type="compositionally biased region" description="Low complexity" evidence="1">
    <location>
        <begin position="44"/>
        <end position="55"/>
    </location>
</feature>
<feature type="signal peptide" evidence="2">
    <location>
        <begin position="1"/>
        <end position="29"/>
    </location>
</feature>
<evidence type="ECO:0000313" key="5">
    <source>
        <dbReference type="EMBL" id="ORA35474.1"/>
    </source>
</evidence>
<evidence type="ECO:0000259" key="3">
    <source>
        <dbReference type="Pfam" id="PF14032"/>
    </source>
</evidence>
<feature type="region of interest" description="Disordered" evidence="1">
    <location>
        <begin position="76"/>
        <end position="96"/>
    </location>
</feature>
<evidence type="ECO:0000313" key="6">
    <source>
        <dbReference type="Proteomes" id="UP000192441"/>
    </source>
</evidence>
<feature type="region of interest" description="Disordered" evidence="1">
    <location>
        <begin position="32"/>
        <end position="56"/>
    </location>
</feature>
<evidence type="ECO:0000313" key="4">
    <source>
        <dbReference type="EMBL" id="BBZ15188.1"/>
    </source>
</evidence>
<name>A0A7I7WGY2_9MYCO</name>
<dbReference type="RefSeq" id="WP_083132746.1">
    <property type="nucleotide sequence ID" value="NZ_AP022607.1"/>
</dbReference>
<dbReference type="Proteomes" id="UP000467379">
    <property type="component" value="Plasmid pJCM12687"/>
</dbReference>
<accession>A0A7I7WGY2</accession>
<reference evidence="4" key="3">
    <citation type="submission" date="2020-02" db="EMBL/GenBank/DDBJ databases">
        <authorList>
            <person name="Matsumoto Y."/>
            <person name="Motooka D."/>
            <person name="Nakamura S."/>
        </authorList>
    </citation>
    <scope>NUCLEOTIDE SEQUENCE</scope>
    <source>
        <strain evidence="4">JCM 12687</strain>
        <plasmid evidence="4">pJCM12687</plasmid>
    </source>
</reference>
<evidence type="ECO:0000256" key="1">
    <source>
        <dbReference type="SAM" id="MobiDB-lite"/>
    </source>
</evidence>
<gene>
    <name evidence="4" type="primary">lpqQ</name>
    <name evidence="5" type="ORF">BST20_17960</name>
    <name evidence="4" type="ORF">MBRA_53830</name>
</gene>
<dbReference type="AlphaFoldDB" id="A0A7I7WGY2"/>
<sequence>MSALRSALSAVSKSAAVLCCVVIAMSACSRPAATSASPSPPAPSTRAGTPAAPAPELDADTLLVSVEDTRRIANNDSLQQADSGVAHRPAHFDSDAPPPCQAANDQQATFGTDWQQFRSAAYTAVVAGPSSVVDGKLYPGANKMLDVVQSVGVYSPAAARAAFERLIPTLKACAALHVRYHDYTVNMPDPDTVVLTYPDPETSSMFRVKSSVLMQVWALGFPNSQDIAQTIVQTITDRIPQ</sequence>
<evidence type="ECO:0000313" key="7">
    <source>
        <dbReference type="Proteomes" id="UP000467379"/>
    </source>
</evidence>
<dbReference type="Gene3D" id="3.40.1000.70">
    <property type="entry name" value="PknH-like extracellular domain"/>
    <property type="match status" value="1"/>
</dbReference>
<dbReference type="Proteomes" id="UP000192441">
    <property type="component" value="Unassembled WGS sequence"/>
</dbReference>
<dbReference type="PROSITE" id="PS51257">
    <property type="entry name" value="PROKAR_LIPOPROTEIN"/>
    <property type="match status" value="1"/>
</dbReference>
<reference evidence="5 6" key="1">
    <citation type="submission" date="2016-12" db="EMBL/GenBank/DDBJ databases">
        <title>The new phylogeny of genus Mycobacterium.</title>
        <authorList>
            <person name="Tortoli E."/>
            <person name="Trovato A."/>
            <person name="Cirillo D.M."/>
        </authorList>
    </citation>
    <scope>NUCLEOTIDE SEQUENCE [LARGE SCALE GENOMIC DNA]</scope>
    <source>
        <strain evidence="5 6">DSM 44624</strain>
    </source>
</reference>
<dbReference type="OrthoDB" id="4629891at2"/>
<reference evidence="4 7" key="2">
    <citation type="journal article" date="2019" name="Emerg. Microbes Infect.">
        <title>Comprehensive subspecies identification of 175 nontuberculous mycobacteria species based on 7547 genomic profiles.</title>
        <authorList>
            <person name="Matsumoto Y."/>
            <person name="Kinjo T."/>
            <person name="Motooka D."/>
            <person name="Nabeya D."/>
            <person name="Jung N."/>
            <person name="Uechi K."/>
            <person name="Horii T."/>
            <person name="Iida T."/>
            <person name="Fujita J."/>
            <person name="Nakamura S."/>
        </authorList>
    </citation>
    <scope>NUCLEOTIDE SEQUENCE [LARGE SCALE GENOMIC DNA]</scope>
    <source>
        <strain evidence="4 7">JCM 12687</strain>
        <plasmid evidence="4">pJCM12687</plasmid>
    </source>
</reference>
<dbReference type="EMBL" id="AP022607">
    <property type="protein sequence ID" value="BBZ15188.1"/>
    <property type="molecule type" value="Genomic_DNA"/>
</dbReference>
<keyword evidence="7" id="KW-1185">Reference proteome</keyword>
<protein>
    <submittedName>
        <fullName evidence="4">Sensor domain-containing protein</fullName>
    </submittedName>
</protein>
<geneLocation type="plasmid" evidence="4 7">
    <name>pJCM12687</name>
</geneLocation>